<dbReference type="InterPro" id="IPR008927">
    <property type="entry name" value="6-PGluconate_DH-like_C_sf"/>
</dbReference>
<feature type="site" description="Important for catalytic activity" evidence="2">
    <location>
        <position position="164"/>
    </location>
</feature>
<dbReference type="PIRSF" id="PIRSF000105">
    <property type="entry name" value="HCDH"/>
    <property type="match status" value="1"/>
</dbReference>
<dbReference type="OrthoDB" id="5389341at2"/>
<evidence type="ECO:0000313" key="6">
    <source>
        <dbReference type="Proteomes" id="UP000241222"/>
    </source>
</evidence>
<feature type="domain" description="3-hydroxyacyl-CoA dehydrogenase C-terminal" evidence="3">
    <location>
        <begin position="211"/>
        <end position="308"/>
    </location>
</feature>
<dbReference type="SUPFAM" id="SSF48179">
    <property type="entry name" value="6-phosphogluconate dehydrogenase C-terminal domain-like"/>
    <property type="match status" value="1"/>
</dbReference>
<evidence type="ECO:0000256" key="1">
    <source>
        <dbReference type="ARBA" id="ARBA00023002"/>
    </source>
</evidence>
<dbReference type="Proteomes" id="UP000241222">
    <property type="component" value="Unassembled WGS sequence"/>
</dbReference>
<dbReference type="AlphaFoldDB" id="A0A2T3J2F6"/>
<dbReference type="InterPro" id="IPR036291">
    <property type="entry name" value="NAD(P)-bd_dom_sf"/>
</dbReference>
<comment type="caution">
    <text evidence="5">The sequence shown here is derived from an EMBL/GenBank/DDBJ whole genome shotgun (WGS) entry which is preliminary data.</text>
</comment>
<evidence type="ECO:0000256" key="2">
    <source>
        <dbReference type="PIRSR" id="PIRSR000105-1"/>
    </source>
</evidence>
<keyword evidence="1" id="KW-0560">Oxidoreductase</keyword>
<dbReference type="InterPro" id="IPR022694">
    <property type="entry name" value="3-OHacyl-CoA_DH"/>
</dbReference>
<dbReference type="SUPFAM" id="SSF51735">
    <property type="entry name" value="NAD(P)-binding Rossmann-fold domains"/>
    <property type="match status" value="1"/>
</dbReference>
<accession>A0A2T3J2F6</accession>
<evidence type="ECO:0000313" key="5">
    <source>
        <dbReference type="EMBL" id="PSU35487.1"/>
    </source>
</evidence>
<dbReference type="NCBIfam" id="NF006143">
    <property type="entry name" value="PRK08293.1"/>
    <property type="match status" value="1"/>
</dbReference>
<feature type="domain" description="3-hydroxyacyl-CoA dehydrogenase NAD binding" evidence="4">
    <location>
        <begin position="28"/>
        <end position="208"/>
    </location>
</feature>
<dbReference type="Pfam" id="PF02737">
    <property type="entry name" value="3HCDH_N"/>
    <property type="match status" value="1"/>
</dbReference>
<evidence type="ECO:0000259" key="3">
    <source>
        <dbReference type="Pfam" id="PF00725"/>
    </source>
</evidence>
<reference evidence="5 6" key="1">
    <citation type="submission" date="2018-03" db="EMBL/GenBank/DDBJ databases">
        <title>Whole genome sequencing of Histamine producing bacteria.</title>
        <authorList>
            <person name="Butler K."/>
        </authorList>
    </citation>
    <scope>NUCLEOTIDE SEQUENCE [LARGE SCALE GENOMIC DNA]</scope>
    <source>
        <strain evidence="5 6">JCM 13586</strain>
    </source>
</reference>
<dbReference type="InterPro" id="IPR006176">
    <property type="entry name" value="3-OHacyl-CoA_DH_NAD-bd"/>
</dbReference>
<keyword evidence="6" id="KW-1185">Reference proteome</keyword>
<dbReference type="Pfam" id="PF00725">
    <property type="entry name" value="3HCDH"/>
    <property type="match status" value="1"/>
</dbReference>
<evidence type="ECO:0000259" key="4">
    <source>
        <dbReference type="Pfam" id="PF02737"/>
    </source>
</evidence>
<name>A0A2T3J2F6_9GAMM</name>
<proteinExistence type="predicted"/>
<organism evidence="5 6">
    <name type="scientific">Photobacterium lutimaris</name>
    <dbReference type="NCBI Taxonomy" id="388278"/>
    <lineage>
        <taxon>Bacteria</taxon>
        <taxon>Pseudomonadati</taxon>
        <taxon>Pseudomonadota</taxon>
        <taxon>Gammaproteobacteria</taxon>
        <taxon>Vibrionales</taxon>
        <taxon>Vibrionaceae</taxon>
        <taxon>Photobacterium</taxon>
    </lineage>
</organism>
<dbReference type="InterPro" id="IPR006108">
    <property type="entry name" value="3HC_DH_C"/>
</dbReference>
<protein>
    <submittedName>
        <fullName evidence="5">3-hydroxybutyryl-CoA dehydrogenase</fullName>
    </submittedName>
</protein>
<dbReference type="EMBL" id="PYMH01000001">
    <property type="protein sequence ID" value="PSU35487.1"/>
    <property type="molecule type" value="Genomic_DNA"/>
</dbReference>
<dbReference type="GO" id="GO:0070403">
    <property type="term" value="F:NAD+ binding"/>
    <property type="evidence" value="ECO:0007669"/>
    <property type="project" value="InterPro"/>
</dbReference>
<sequence length="312" mass="34994">MNNGTVICDQSRKITVYLELGEGRMLGNITCIGAGHMGQQIALQCAVNGFNVSLFSRKKEGLGKAKSSIQAFCLRLVHLKIIEQNQINEIVQRINFTTDLIEATSDSDILIECVVEDLEIKRKLFKQLESICPEKTIFCTNTSAIVPSKIASVFNTPGRFIAVHFHTYVWEMNFVDIMPHPQTDPETLKVIKQFVIKIKQIPIVMSKESAGYIFTALLSSLNNTAIKLAREGVASVGEIDKSWRAAMKMPMGPFGIMDYIGLDTLRDICQYWGEERNDSEALKNADYLNEFVSEGNLGIKSGKGFYDYTKKR</sequence>
<dbReference type="Gene3D" id="1.10.1040.10">
    <property type="entry name" value="N-(1-d-carboxylethyl)-l-norvaline Dehydrogenase, domain 2"/>
    <property type="match status" value="1"/>
</dbReference>
<dbReference type="Gene3D" id="3.40.50.720">
    <property type="entry name" value="NAD(P)-binding Rossmann-like Domain"/>
    <property type="match status" value="1"/>
</dbReference>
<dbReference type="InterPro" id="IPR013328">
    <property type="entry name" value="6PGD_dom2"/>
</dbReference>
<dbReference type="PANTHER" id="PTHR48075">
    <property type="entry name" value="3-HYDROXYACYL-COA DEHYDROGENASE FAMILY PROTEIN"/>
    <property type="match status" value="1"/>
</dbReference>
<dbReference type="GO" id="GO:0016616">
    <property type="term" value="F:oxidoreductase activity, acting on the CH-OH group of donors, NAD or NADP as acceptor"/>
    <property type="evidence" value="ECO:0007669"/>
    <property type="project" value="InterPro"/>
</dbReference>
<dbReference type="PANTHER" id="PTHR48075:SF5">
    <property type="entry name" value="3-HYDROXYBUTYRYL-COA DEHYDROGENASE"/>
    <property type="match status" value="1"/>
</dbReference>
<dbReference type="GO" id="GO:0006631">
    <property type="term" value="P:fatty acid metabolic process"/>
    <property type="evidence" value="ECO:0007669"/>
    <property type="project" value="InterPro"/>
</dbReference>
<gene>
    <name evidence="5" type="ORF">C9I99_00235</name>
</gene>